<gene>
    <name evidence="3" type="ORF">NW766_012768</name>
</gene>
<dbReference type="Proteomes" id="UP001152130">
    <property type="component" value="Unassembled WGS sequence"/>
</dbReference>
<proteinExistence type="predicted"/>
<organism evidence="3 4">
    <name type="scientific">Fusarium irregulare</name>
    <dbReference type="NCBI Taxonomy" id="2494466"/>
    <lineage>
        <taxon>Eukaryota</taxon>
        <taxon>Fungi</taxon>
        <taxon>Dikarya</taxon>
        <taxon>Ascomycota</taxon>
        <taxon>Pezizomycotina</taxon>
        <taxon>Sordariomycetes</taxon>
        <taxon>Hypocreomycetidae</taxon>
        <taxon>Hypocreales</taxon>
        <taxon>Nectriaceae</taxon>
        <taxon>Fusarium</taxon>
        <taxon>Fusarium incarnatum-equiseti species complex</taxon>
    </lineage>
</organism>
<dbReference type="EMBL" id="JAPDHF010000031">
    <property type="protein sequence ID" value="KAJ4002643.1"/>
    <property type="molecule type" value="Genomic_DNA"/>
</dbReference>
<accession>A0A9W8PDL3</accession>
<feature type="chain" id="PRO_5040844627" evidence="2">
    <location>
        <begin position="25"/>
        <end position="170"/>
    </location>
</feature>
<dbReference type="AlphaFoldDB" id="A0A9W8PDL3"/>
<feature type="signal peptide" evidence="2">
    <location>
        <begin position="1"/>
        <end position="24"/>
    </location>
</feature>
<feature type="region of interest" description="Disordered" evidence="1">
    <location>
        <begin position="106"/>
        <end position="126"/>
    </location>
</feature>
<reference evidence="3" key="1">
    <citation type="submission" date="2022-10" db="EMBL/GenBank/DDBJ databases">
        <title>Fusarium specimens isolated from Avocado Roots.</title>
        <authorList>
            <person name="Stajich J."/>
            <person name="Roper C."/>
            <person name="Heimlech-Rivalta G."/>
        </authorList>
    </citation>
    <scope>NUCLEOTIDE SEQUENCE</scope>
    <source>
        <strain evidence="3">CF00143</strain>
    </source>
</reference>
<evidence type="ECO:0000313" key="3">
    <source>
        <dbReference type="EMBL" id="KAJ4002643.1"/>
    </source>
</evidence>
<feature type="compositionally biased region" description="Low complexity" evidence="1">
    <location>
        <begin position="113"/>
        <end position="126"/>
    </location>
</feature>
<keyword evidence="2" id="KW-0732">Signal</keyword>
<sequence length="170" mass="17162">MHSTAAHLLLILGMGMCLLRGTLAQTTMFIMDDGGSFNCPGVLRNNNGNDGKAYCCVGGKLDLSTCEGWPICTGSSWSAKPLSCAATVPVTATDYGAQIKSARSKYLEDDEPTVTSDSVSSATSDGGQASVVSAASTAVESTASDSGSNAIKPGMAGGIVGGLMALWIGL</sequence>
<name>A0A9W8PDL3_9HYPO</name>
<keyword evidence="4" id="KW-1185">Reference proteome</keyword>
<comment type="caution">
    <text evidence="3">The sequence shown here is derived from an EMBL/GenBank/DDBJ whole genome shotgun (WGS) entry which is preliminary data.</text>
</comment>
<dbReference type="OrthoDB" id="5089079at2759"/>
<evidence type="ECO:0000256" key="1">
    <source>
        <dbReference type="SAM" id="MobiDB-lite"/>
    </source>
</evidence>
<evidence type="ECO:0000256" key="2">
    <source>
        <dbReference type="SAM" id="SignalP"/>
    </source>
</evidence>
<evidence type="ECO:0000313" key="4">
    <source>
        <dbReference type="Proteomes" id="UP001152130"/>
    </source>
</evidence>
<protein>
    <submittedName>
        <fullName evidence="3">Uncharacterized protein</fullName>
    </submittedName>
</protein>